<dbReference type="GO" id="GO:0006355">
    <property type="term" value="P:regulation of DNA-templated transcription"/>
    <property type="evidence" value="ECO:0007669"/>
    <property type="project" value="InterPro"/>
</dbReference>
<feature type="modified residue" description="4-aspartylphosphate" evidence="8">
    <location>
        <position position="52"/>
    </location>
</feature>
<dbReference type="SUPFAM" id="SSF52540">
    <property type="entry name" value="P-loop containing nucleoside triphosphate hydrolases"/>
    <property type="match status" value="1"/>
</dbReference>
<keyword evidence="7" id="KW-0804">Transcription</keyword>
<dbReference type="OrthoDB" id="9803970at2"/>
<dbReference type="InterPro" id="IPR025943">
    <property type="entry name" value="Sigma_54_int_dom_ATP-bd_2"/>
</dbReference>
<dbReference type="InterPro" id="IPR003593">
    <property type="entry name" value="AAA+_ATPase"/>
</dbReference>
<dbReference type="Pfam" id="PF00072">
    <property type="entry name" value="Response_reg"/>
    <property type="match status" value="1"/>
</dbReference>
<dbReference type="GO" id="GO:0000160">
    <property type="term" value="P:phosphorelay signal transduction system"/>
    <property type="evidence" value="ECO:0007669"/>
    <property type="project" value="UniProtKB-KW"/>
</dbReference>
<dbReference type="RefSeq" id="WP_103680031.1">
    <property type="nucleotide sequence ID" value="NZ_LPWH01000062.1"/>
</dbReference>
<dbReference type="SUPFAM" id="SSF52172">
    <property type="entry name" value="CheY-like"/>
    <property type="match status" value="1"/>
</dbReference>
<comment type="caution">
    <text evidence="11">The sequence shown here is derived from an EMBL/GenBank/DDBJ whole genome shotgun (WGS) entry which is preliminary data.</text>
</comment>
<dbReference type="SUPFAM" id="SSF46689">
    <property type="entry name" value="Homeodomain-like"/>
    <property type="match status" value="1"/>
</dbReference>
<dbReference type="PRINTS" id="PR01590">
    <property type="entry name" value="HTHFIS"/>
</dbReference>
<reference evidence="12" key="1">
    <citation type="submission" date="2015-12" db="EMBL/GenBank/DDBJ databases">
        <authorList>
            <person name="Lodha T.D."/>
            <person name="Chintalapati S."/>
            <person name="Chintalapati V.R."/>
            <person name="Sravanthi T."/>
        </authorList>
    </citation>
    <scope>NUCLEOTIDE SEQUENCE [LARGE SCALE GENOMIC DNA]</scope>
    <source>
        <strain evidence="12">JC133</strain>
    </source>
</reference>
<feature type="domain" description="Sigma-54 factor interaction" evidence="9">
    <location>
        <begin position="141"/>
        <end position="371"/>
    </location>
</feature>
<keyword evidence="2" id="KW-0547">Nucleotide-binding</keyword>
<proteinExistence type="predicted"/>
<evidence type="ECO:0000256" key="1">
    <source>
        <dbReference type="ARBA" id="ARBA00022553"/>
    </source>
</evidence>
<dbReference type="PROSITE" id="PS00676">
    <property type="entry name" value="SIGMA54_INTERACT_2"/>
    <property type="match status" value="1"/>
</dbReference>
<dbReference type="InterPro" id="IPR009057">
    <property type="entry name" value="Homeodomain-like_sf"/>
</dbReference>
<feature type="domain" description="Response regulatory" evidence="10">
    <location>
        <begin position="3"/>
        <end position="117"/>
    </location>
</feature>
<organism evidence="11 12">
    <name type="scientific">Alkalispirochaeta sphaeroplastigenens</name>
    <dbReference type="NCBI Taxonomy" id="1187066"/>
    <lineage>
        <taxon>Bacteria</taxon>
        <taxon>Pseudomonadati</taxon>
        <taxon>Spirochaetota</taxon>
        <taxon>Spirochaetia</taxon>
        <taxon>Spirochaetales</taxon>
        <taxon>Spirochaetaceae</taxon>
        <taxon>Alkalispirochaeta</taxon>
    </lineage>
</organism>
<dbReference type="Pfam" id="PF00158">
    <property type="entry name" value="Sigma54_activat"/>
    <property type="match status" value="1"/>
</dbReference>
<keyword evidence="3" id="KW-0067">ATP-binding</keyword>
<sequence>MKTVLVIDDEEGIRQILADILSDEGYRVITAGDGIAGLGMLNEESVDCVVLDVWLPGRGGLDLLDDILSDDAHMPVVIISGHGSIDMAVKAVKRGAFDFIEKPLSLDRITRVVRLALEMKDLRRENEVLRRCAAPAGRSRLGGTSPSLSKVREIIDQIGESDARVLITGENGTGKELAAREIHNASTRRDQPFVAVNCAALPETLIETELFGHEKGAFTGAHAVRRGKFEHAQGGTLFLDEVADMSVGAQAKVLRVIQDMRVQRVGGEETIAVDVRIIAATNRDLAREIRRGTFREDLFFRLNVVPLHMPPLRERREDIPLLLDLFLQEAARARGAEKPLVCDPLALEELCAHPWPGNVRELKNFAERVSIMSAGNVLTREEALRFLGGPSRSTPRDEGGKGPCLADYLDLGLHEARDRFERDFLKATLRAHDNNISRTARALGMYPSSLHGKIRKLGIEVER</sequence>
<evidence type="ECO:0000256" key="8">
    <source>
        <dbReference type="PROSITE-ProRule" id="PRU00169"/>
    </source>
</evidence>
<evidence type="ECO:0000256" key="2">
    <source>
        <dbReference type="ARBA" id="ARBA00022741"/>
    </source>
</evidence>
<dbReference type="AlphaFoldDB" id="A0A2S4JS25"/>
<evidence type="ECO:0000313" key="12">
    <source>
        <dbReference type="Proteomes" id="UP000237350"/>
    </source>
</evidence>
<dbReference type="InterPro" id="IPR011006">
    <property type="entry name" value="CheY-like_superfamily"/>
</dbReference>
<evidence type="ECO:0000259" key="9">
    <source>
        <dbReference type="PROSITE" id="PS50045"/>
    </source>
</evidence>
<dbReference type="InterPro" id="IPR001789">
    <property type="entry name" value="Sig_transdc_resp-reg_receiver"/>
</dbReference>
<dbReference type="PROSITE" id="PS00688">
    <property type="entry name" value="SIGMA54_INTERACT_3"/>
    <property type="match status" value="1"/>
</dbReference>
<dbReference type="Gene3D" id="3.40.50.2300">
    <property type="match status" value="1"/>
</dbReference>
<gene>
    <name evidence="11" type="ORF">AU468_06645</name>
</gene>
<evidence type="ECO:0000313" key="11">
    <source>
        <dbReference type="EMBL" id="POR02263.1"/>
    </source>
</evidence>
<evidence type="ECO:0000259" key="10">
    <source>
        <dbReference type="PROSITE" id="PS50110"/>
    </source>
</evidence>
<keyword evidence="1 8" id="KW-0597">Phosphoprotein</keyword>
<accession>A0A2S4JS25</accession>
<dbReference type="FunFam" id="3.40.50.2300:FF:000018">
    <property type="entry name" value="DNA-binding transcriptional regulator NtrC"/>
    <property type="match status" value="1"/>
</dbReference>
<keyword evidence="5" id="KW-0805">Transcription regulation</keyword>
<dbReference type="SMART" id="SM00382">
    <property type="entry name" value="AAA"/>
    <property type="match status" value="1"/>
</dbReference>
<dbReference type="GO" id="GO:0043565">
    <property type="term" value="F:sequence-specific DNA binding"/>
    <property type="evidence" value="ECO:0007669"/>
    <property type="project" value="InterPro"/>
</dbReference>
<dbReference type="InterPro" id="IPR025944">
    <property type="entry name" value="Sigma_54_int_dom_CS"/>
</dbReference>
<dbReference type="PANTHER" id="PTHR32071:SF17">
    <property type="entry name" value="TRANSCRIPTIONAL REGULATOR (NTRC FAMILY)"/>
    <property type="match status" value="1"/>
</dbReference>
<dbReference type="Gene3D" id="1.10.10.60">
    <property type="entry name" value="Homeodomain-like"/>
    <property type="match status" value="1"/>
</dbReference>
<dbReference type="PANTHER" id="PTHR32071">
    <property type="entry name" value="TRANSCRIPTIONAL REGULATORY PROTEIN"/>
    <property type="match status" value="1"/>
</dbReference>
<evidence type="ECO:0000256" key="3">
    <source>
        <dbReference type="ARBA" id="ARBA00022840"/>
    </source>
</evidence>
<evidence type="ECO:0000256" key="7">
    <source>
        <dbReference type="ARBA" id="ARBA00023163"/>
    </source>
</evidence>
<dbReference type="InterPro" id="IPR027417">
    <property type="entry name" value="P-loop_NTPase"/>
</dbReference>
<dbReference type="Proteomes" id="UP000237350">
    <property type="component" value="Unassembled WGS sequence"/>
</dbReference>
<evidence type="ECO:0000256" key="4">
    <source>
        <dbReference type="ARBA" id="ARBA00023012"/>
    </source>
</evidence>
<dbReference type="SMART" id="SM00448">
    <property type="entry name" value="REC"/>
    <property type="match status" value="1"/>
</dbReference>
<dbReference type="InterPro" id="IPR002078">
    <property type="entry name" value="Sigma_54_int"/>
</dbReference>
<dbReference type="EMBL" id="LPWH01000062">
    <property type="protein sequence ID" value="POR02263.1"/>
    <property type="molecule type" value="Genomic_DNA"/>
</dbReference>
<dbReference type="CDD" id="cd00009">
    <property type="entry name" value="AAA"/>
    <property type="match status" value="1"/>
</dbReference>
<dbReference type="GO" id="GO:0005524">
    <property type="term" value="F:ATP binding"/>
    <property type="evidence" value="ECO:0007669"/>
    <property type="project" value="UniProtKB-KW"/>
</dbReference>
<dbReference type="InterPro" id="IPR002197">
    <property type="entry name" value="HTH_Fis"/>
</dbReference>
<dbReference type="Pfam" id="PF25601">
    <property type="entry name" value="AAA_lid_14"/>
    <property type="match status" value="1"/>
</dbReference>
<dbReference type="Pfam" id="PF02954">
    <property type="entry name" value="HTH_8"/>
    <property type="match status" value="1"/>
</dbReference>
<dbReference type="FunFam" id="3.40.50.300:FF:000006">
    <property type="entry name" value="DNA-binding transcriptional regulator NtrC"/>
    <property type="match status" value="1"/>
</dbReference>
<dbReference type="PROSITE" id="PS50045">
    <property type="entry name" value="SIGMA54_INTERACT_4"/>
    <property type="match status" value="1"/>
</dbReference>
<keyword evidence="4" id="KW-0902">Two-component regulatory system</keyword>
<dbReference type="Gene3D" id="3.40.50.300">
    <property type="entry name" value="P-loop containing nucleotide triphosphate hydrolases"/>
    <property type="match status" value="1"/>
</dbReference>
<keyword evidence="6" id="KW-0238">DNA-binding</keyword>
<dbReference type="InterPro" id="IPR058031">
    <property type="entry name" value="AAA_lid_NorR"/>
</dbReference>
<dbReference type="Gene3D" id="1.10.8.60">
    <property type="match status" value="1"/>
</dbReference>
<name>A0A2S4JS25_9SPIO</name>
<dbReference type="PROSITE" id="PS50110">
    <property type="entry name" value="RESPONSE_REGULATORY"/>
    <property type="match status" value="1"/>
</dbReference>
<evidence type="ECO:0000256" key="6">
    <source>
        <dbReference type="ARBA" id="ARBA00023125"/>
    </source>
</evidence>
<keyword evidence="12" id="KW-1185">Reference proteome</keyword>
<protein>
    <submittedName>
        <fullName evidence="11">Fis family transcriptional regulator</fullName>
    </submittedName>
</protein>
<evidence type="ECO:0000256" key="5">
    <source>
        <dbReference type="ARBA" id="ARBA00023015"/>
    </source>
</evidence>